<dbReference type="SUPFAM" id="SSF48452">
    <property type="entry name" value="TPR-like"/>
    <property type="match status" value="1"/>
</dbReference>
<reference evidence="3 4" key="1">
    <citation type="submission" date="2018-08" db="EMBL/GenBank/DDBJ databases">
        <title>Chitinophaga sp. K20C18050901, a novel bacterium isolated from forest soil.</title>
        <authorList>
            <person name="Wang C."/>
        </authorList>
    </citation>
    <scope>NUCLEOTIDE SEQUENCE [LARGE SCALE GENOMIC DNA]</scope>
    <source>
        <strain evidence="3 4">K20C18050901</strain>
    </source>
</reference>
<organism evidence="3 4">
    <name type="scientific">Chitinophaga silvisoli</name>
    <dbReference type="NCBI Taxonomy" id="2291814"/>
    <lineage>
        <taxon>Bacteria</taxon>
        <taxon>Pseudomonadati</taxon>
        <taxon>Bacteroidota</taxon>
        <taxon>Chitinophagia</taxon>
        <taxon>Chitinophagales</taxon>
        <taxon>Chitinophagaceae</taxon>
        <taxon>Chitinophaga</taxon>
    </lineage>
</organism>
<dbReference type="RefSeq" id="WP_116856380.1">
    <property type="nucleotide sequence ID" value="NZ_QTJV01000010.1"/>
</dbReference>
<evidence type="ECO:0000259" key="2">
    <source>
        <dbReference type="Pfam" id="PF00144"/>
    </source>
</evidence>
<dbReference type="Proteomes" id="UP000261174">
    <property type="component" value="Unassembled WGS sequence"/>
</dbReference>
<accession>A0A3E1NWS0</accession>
<dbReference type="InterPro" id="IPR001466">
    <property type="entry name" value="Beta-lactam-related"/>
</dbReference>
<keyword evidence="4" id="KW-1185">Reference proteome</keyword>
<gene>
    <name evidence="3" type="ORF">DXN04_26340</name>
</gene>
<dbReference type="OrthoDB" id="9793489at2"/>
<proteinExistence type="predicted"/>
<dbReference type="InterPro" id="IPR050491">
    <property type="entry name" value="AmpC-like"/>
</dbReference>
<comment type="caution">
    <text evidence="3">The sequence shown here is derived from an EMBL/GenBank/DDBJ whole genome shotgun (WGS) entry which is preliminary data.</text>
</comment>
<dbReference type="SUPFAM" id="SSF56601">
    <property type="entry name" value="beta-lactamase/transpeptidase-like"/>
    <property type="match status" value="1"/>
</dbReference>
<dbReference type="InterPro" id="IPR012338">
    <property type="entry name" value="Beta-lactam/transpept-like"/>
</dbReference>
<dbReference type="PANTHER" id="PTHR46825">
    <property type="entry name" value="D-ALANYL-D-ALANINE-CARBOXYPEPTIDASE/ENDOPEPTIDASE AMPH"/>
    <property type="match status" value="1"/>
</dbReference>
<evidence type="ECO:0000256" key="1">
    <source>
        <dbReference type="PROSITE-ProRule" id="PRU00339"/>
    </source>
</evidence>
<protein>
    <recommendedName>
        <fullName evidence="2">Beta-lactamase-related domain-containing protein</fullName>
    </recommendedName>
</protein>
<feature type="domain" description="Beta-lactamase-related" evidence="2">
    <location>
        <begin position="19"/>
        <end position="315"/>
    </location>
</feature>
<dbReference type="AlphaFoldDB" id="A0A3E1NWS0"/>
<dbReference type="PROSITE" id="PS50005">
    <property type="entry name" value="TPR"/>
    <property type="match status" value="1"/>
</dbReference>
<dbReference type="Gene3D" id="1.25.40.10">
    <property type="entry name" value="Tetratricopeptide repeat domain"/>
    <property type="match status" value="1"/>
</dbReference>
<sequence length="444" mass="50029">MRLFIILIFLCGHVRAQTILVAEKGKVIVRQQSDTVAFQLGSVSKTFTAVAVLQLEEKGKIHLNDPLVKYFSAFPYPDITIYHLLTHTSGLPDKEEIFLPYLAQHPDTVFTNKDIIPALKKPLAFTPGTAWRYNNIGFALLASLVEKVSGQPFAKYMQQHVFQPAGMQHTYLLGDKNPGMVTGYLVRAHYSGELQPIDSSKRLRPWTYNMRKLYGPTNVISTPLDLLHYHLSKLLKPASIHKMLSPAHLANGSRIETDGEFGKGSYGLGWFIQSDTNIVMHTGREPGFFTFYCRDLAHDKTIIILDNTESPGFGSVVRRYLGMPEPVYKKSLFLPYAKILLAKGPDAAITFFNQYKSDSTYFTNEMELNELGLELLDDHHETAALEALKLCTILYPDSWNTYDSYGKALLQSGQKKEAILMYEKSVKMNPQNEPAKKILATITP</sequence>
<evidence type="ECO:0000313" key="4">
    <source>
        <dbReference type="Proteomes" id="UP000261174"/>
    </source>
</evidence>
<dbReference type="Gene3D" id="3.40.710.10">
    <property type="entry name" value="DD-peptidase/beta-lactamase superfamily"/>
    <property type="match status" value="1"/>
</dbReference>
<dbReference type="InterPro" id="IPR019734">
    <property type="entry name" value="TPR_rpt"/>
</dbReference>
<name>A0A3E1NWS0_9BACT</name>
<keyword evidence="1" id="KW-0802">TPR repeat</keyword>
<dbReference type="InterPro" id="IPR011990">
    <property type="entry name" value="TPR-like_helical_dom_sf"/>
</dbReference>
<feature type="repeat" description="TPR" evidence="1">
    <location>
        <begin position="399"/>
        <end position="432"/>
    </location>
</feature>
<dbReference type="Pfam" id="PF00144">
    <property type="entry name" value="Beta-lactamase"/>
    <property type="match status" value="1"/>
</dbReference>
<dbReference type="EMBL" id="QTJV01000010">
    <property type="protein sequence ID" value="RFM32294.1"/>
    <property type="molecule type" value="Genomic_DNA"/>
</dbReference>
<dbReference type="PANTHER" id="PTHR46825:SF9">
    <property type="entry name" value="BETA-LACTAMASE-RELATED DOMAIN-CONTAINING PROTEIN"/>
    <property type="match status" value="1"/>
</dbReference>
<evidence type="ECO:0000313" key="3">
    <source>
        <dbReference type="EMBL" id="RFM32294.1"/>
    </source>
</evidence>